<reference evidence="3 4" key="1">
    <citation type="journal article" date="2011" name="PLoS Pathog.">
        <title>Dynamic evolution of pathogenicity revealed by sequencing and comparative genomics of 19 Pseudomonas syringae isolates.</title>
        <authorList>
            <person name="Baltrus D.A."/>
            <person name="Nishimura M.T."/>
            <person name="Romanchuk A."/>
            <person name="Chang J.H."/>
            <person name="Mukhtar M.S."/>
            <person name="Cherkis K."/>
            <person name="Roach J."/>
            <person name="Grant S.R."/>
            <person name="Jones C.D."/>
            <person name="Dangl J.L."/>
        </authorList>
    </citation>
    <scope>NUCLEOTIDE SEQUENCE [LARGE SCALE GENOMIC DNA]</scope>
    <source>
        <strain evidence="4">M301072PT</strain>
    </source>
</reference>
<dbReference type="Proteomes" id="UP000004471">
    <property type="component" value="Unassembled WGS sequence"/>
</dbReference>
<protein>
    <submittedName>
        <fullName evidence="3">Zinc-containing alcohol dehydrogenase superfamily protein</fullName>
    </submittedName>
</protein>
<keyword evidence="1" id="KW-0521">NADP</keyword>
<dbReference type="EMBL" id="AEAH01002152">
    <property type="protein sequence ID" value="EGH34042.1"/>
    <property type="molecule type" value="Genomic_DNA"/>
</dbReference>
<dbReference type="PANTHER" id="PTHR44154:SF1">
    <property type="entry name" value="QUINONE OXIDOREDUCTASE"/>
    <property type="match status" value="1"/>
</dbReference>
<dbReference type="InterPro" id="IPR013154">
    <property type="entry name" value="ADH-like_N"/>
</dbReference>
<evidence type="ECO:0000313" key="4">
    <source>
        <dbReference type="Proteomes" id="UP000004471"/>
    </source>
</evidence>
<dbReference type="PANTHER" id="PTHR44154">
    <property type="entry name" value="QUINONE OXIDOREDUCTASE"/>
    <property type="match status" value="1"/>
</dbReference>
<dbReference type="InterPro" id="IPR051603">
    <property type="entry name" value="Zinc-ADH_QOR/CCCR"/>
</dbReference>
<gene>
    <name evidence="3" type="ORF">PSYJA_36014</name>
</gene>
<dbReference type="AlphaFoldDB" id="F3FV00"/>
<evidence type="ECO:0000256" key="1">
    <source>
        <dbReference type="ARBA" id="ARBA00022857"/>
    </source>
</evidence>
<feature type="domain" description="Alcohol dehydrogenase-like N-terminal" evidence="2">
    <location>
        <begin position="30"/>
        <end position="90"/>
    </location>
</feature>
<dbReference type="InterPro" id="IPR011032">
    <property type="entry name" value="GroES-like_sf"/>
</dbReference>
<comment type="caution">
    <text evidence="3">The sequence shown here is derived from an EMBL/GenBank/DDBJ whole genome shotgun (WGS) entry which is preliminary data.</text>
</comment>
<dbReference type="SUPFAM" id="SSF50129">
    <property type="entry name" value="GroES-like"/>
    <property type="match status" value="1"/>
</dbReference>
<dbReference type="Gene3D" id="3.90.180.10">
    <property type="entry name" value="Medium-chain alcohol dehydrogenases, catalytic domain"/>
    <property type="match status" value="1"/>
</dbReference>
<proteinExistence type="predicted"/>
<organism evidence="3 4">
    <name type="scientific">Pseudomonas syringae pv. japonica str. M301072</name>
    <dbReference type="NCBI Taxonomy" id="629262"/>
    <lineage>
        <taxon>Bacteria</taxon>
        <taxon>Pseudomonadati</taxon>
        <taxon>Pseudomonadota</taxon>
        <taxon>Gammaproteobacteria</taxon>
        <taxon>Pseudomonadales</taxon>
        <taxon>Pseudomonadaceae</taxon>
        <taxon>Pseudomonas</taxon>
        <taxon>Pseudomonas syringae</taxon>
    </lineage>
</organism>
<accession>F3FV00</accession>
<feature type="non-terminal residue" evidence="3">
    <location>
        <position position="125"/>
    </location>
</feature>
<evidence type="ECO:0000259" key="2">
    <source>
        <dbReference type="Pfam" id="PF08240"/>
    </source>
</evidence>
<dbReference type="Pfam" id="PF08240">
    <property type="entry name" value="ADH_N"/>
    <property type="match status" value="1"/>
</dbReference>
<name>F3FV00_PSESX</name>
<dbReference type="HOGENOM" id="CLU_026673_21_0_6"/>
<evidence type="ECO:0000313" key="3">
    <source>
        <dbReference type="EMBL" id="EGH34042.1"/>
    </source>
</evidence>
<sequence length="125" mass="13364">MKAIAYYQSLPISDVKSLQDIELPEPTAGDRDLLVEVKAISVNPVDTKIRQNVQPEDGAGKVLGWDVAGVVKAVGSQVTLFKPGDKVFYAGSLTRPGANSELHVVDERIVGHMPKTLSFAHAAAL</sequence>